<sequence length="122" mass="13358">MSNATLDQTTEQFESLFFAPARTYATLTLDYTEKLMAAQFEAAKAYSDVGLSQARAALDIKDAEGLRSYVEGQQKVAQDISERLKDDAEKVAALNQEFVQKSQKLAEDNLKAASKSTAKAAK</sequence>
<dbReference type="EMBL" id="BMXS01000005">
    <property type="protein sequence ID" value="GGX87776.1"/>
    <property type="molecule type" value="Genomic_DNA"/>
</dbReference>
<proteinExistence type="predicted"/>
<keyword evidence="3" id="KW-1185">Reference proteome</keyword>
<dbReference type="RefSeq" id="WP_189467579.1">
    <property type="nucleotide sequence ID" value="NZ_BMXS01000005.1"/>
</dbReference>
<feature type="domain" description="Phasin" evidence="1">
    <location>
        <begin position="18"/>
        <end position="109"/>
    </location>
</feature>
<dbReference type="Pfam" id="PF09361">
    <property type="entry name" value="Phasin_2"/>
    <property type="match status" value="1"/>
</dbReference>
<reference evidence="3" key="1">
    <citation type="journal article" date="2019" name="Int. J. Syst. Evol. Microbiol.">
        <title>The Global Catalogue of Microorganisms (GCM) 10K type strain sequencing project: providing services to taxonomists for standard genome sequencing and annotation.</title>
        <authorList>
            <consortium name="The Broad Institute Genomics Platform"/>
            <consortium name="The Broad Institute Genome Sequencing Center for Infectious Disease"/>
            <person name="Wu L."/>
            <person name="Ma J."/>
        </authorList>
    </citation>
    <scope>NUCLEOTIDE SEQUENCE [LARGE SCALE GENOMIC DNA]</scope>
    <source>
        <strain evidence="3">KCTC 22228</strain>
    </source>
</reference>
<evidence type="ECO:0000313" key="2">
    <source>
        <dbReference type="EMBL" id="GGX87776.1"/>
    </source>
</evidence>
<dbReference type="Proteomes" id="UP000653056">
    <property type="component" value="Unassembled WGS sequence"/>
</dbReference>
<evidence type="ECO:0000313" key="3">
    <source>
        <dbReference type="Proteomes" id="UP000653056"/>
    </source>
</evidence>
<protein>
    <recommendedName>
        <fullName evidence="1">Phasin domain-containing protein</fullName>
    </recommendedName>
</protein>
<name>A0ABQ2YP25_9GAMM</name>
<organism evidence="2 3">
    <name type="scientific">Litchfieldella qijiaojingensis</name>
    <dbReference type="NCBI Taxonomy" id="980347"/>
    <lineage>
        <taxon>Bacteria</taxon>
        <taxon>Pseudomonadati</taxon>
        <taxon>Pseudomonadota</taxon>
        <taxon>Gammaproteobacteria</taxon>
        <taxon>Oceanospirillales</taxon>
        <taxon>Halomonadaceae</taxon>
        <taxon>Litchfieldella</taxon>
    </lineage>
</organism>
<comment type="caution">
    <text evidence="2">The sequence shown here is derived from an EMBL/GenBank/DDBJ whole genome shotgun (WGS) entry which is preliminary data.</text>
</comment>
<dbReference type="InterPro" id="IPR018968">
    <property type="entry name" value="Phasin"/>
</dbReference>
<gene>
    <name evidence="2" type="ORF">GCM10007160_13940</name>
</gene>
<evidence type="ECO:0000259" key="1">
    <source>
        <dbReference type="Pfam" id="PF09361"/>
    </source>
</evidence>
<accession>A0ABQ2YP25</accession>